<name>W9S542_9ROSA</name>
<sequence>MECCGEAFEFDAGNAAPVAGREEITLLVVDDKQRLSGKGTELMKGAGFRGKLAGLTDRRRSDIWIVLSFFRHLLRRPVLNLAAYGGFISPTLYNYF</sequence>
<protein>
    <submittedName>
        <fullName evidence="1">Uncharacterized protein</fullName>
    </submittedName>
</protein>
<dbReference type="EMBL" id="KE345647">
    <property type="protein sequence ID" value="EXC10784.1"/>
    <property type="molecule type" value="Genomic_DNA"/>
</dbReference>
<accession>W9S542</accession>
<dbReference type="AlphaFoldDB" id="W9S542"/>
<dbReference type="Proteomes" id="UP000030645">
    <property type="component" value="Unassembled WGS sequence"/>
</dbReference>
<evidence type="ECO:0000313" key="2">
    <source>
        <dbReference type="Proteomes" id="UP000030645"/>
    </source>
</evidence>
<keyword evidence="2" id="KW-1185">Reference proteome</keyword>
<reference evidence="2" key="1">
    <citation type="submission" date="2013-01" db="EMBL/GenBank/DDBJ databases">
        <title>Draft Genome Sequence of a Mulberry Tree, Morus notabilis C.K. Schneid.</title>
        <authorList>
            <person name="He N."/>
            <person name="Zhao S."/>
        </authorList>
    </citation>
    <scope>NUCLEOTIDE SEQUENCE</scope>
</reference>
<proteinExistence type="predicted"/>
<evidence type="ECO:0000313" key="1">
    <source>
        <dbReference type="EMBL" id="EXC10784.1"/>
    </source>
</evidence>
<gene>
    <name evidence="1" type="ORF">L484_002638</name>
</gene>
<organism evidence="1 2">
    <name type="scientific">Morus notabilis</name>
    <dbReference type="NCBI Taxonomy" id="981085"/>
    <lineage>
        <taxon>Eukaryota</taxon>
        <taxon>Viridiplantae</taxon>
        <taxon>Streptophyta</taxon>
        <taxon>Embryophyta</taxon>
        <taxon>Tracheophyta</taxon>
        <taxon>Spermatophyta</taxon>
        <taxon>Magnoliopsida</taxon>
        <taxon>eudicotyledons</taxon>
        <taxon>Gunneridae</taxon>
        <taxon>Pentapetalae</taxon>
        <taxon>rosids</taxon>
        <taxon>fabids</taxon>
        <taxon>Rosales</taxon>
        <taxon>Moraceae</taxon>
        <taxon>Moreae</taxon>
        <taxon>Morus</taxon>
    </lineage>
</organism>